<dbReference type="Proteomes" id="UP000605361">
    <property type="component" value="Unassembled WGS sequence"/>
</dbReference>
<evidence type="ECO:0008006" key="4">
    <source>
        <dbReference type="Google" id="ProtNLM"/>
    </source>
</evidence>
<keyword evidence="3" id="KW-1185">Reference proteome</keyword>
<evidence type="ECO:0000313" key="3">
    <source>
        <dbReference type="Proteomes" id="UP000605361"/>
    </source>
</evidence>
<feature type="transmembrane region" description="Helical" evidence="1">
    <location>
        <begin position="12"/>
        <end position="33"/>
    </location>
</feature>
<reference evidence="2" key="1">
    <citation type="submission" date="2020-11" db="EMBL/GenBank/DDBJ databases">
        <title>Whole-genome analyses of Nonomuraea sp. K274.</title>
        <authorList>
            <person name="Veyisoglu A."/>
        </authorList>
    </citation>
    <scope>NUCLEOTIDE SEQUENCE</scope>
    <source>
        <strain evidence="2">K274</strain>
    </source>
</reference>
<gene>
    <name evidence="2" type="ORF">ITP53_17590</name>
</gene>
<evidence type="ECO:0000313" key="2">
    <source>
        <dbReference type="EMBL" id="MBF8187514.1"/>
    </source>
</evidence>
<organism evidence="2 3">
    <name type="scientific">Nonomuraea cypriaca</name>
    <dbReference type="NCBI Taxonomy" id="1187855"/>
    <lineage>
        <taxon>Bacteria</taxon>
        <taxon>Bacillati</taxon>
        <taxon>Actinomycetota</taxon>
        <taxon>Actinomycetes</taxon>
        <taxon>Streptosporangiales</taxon>
        <taxon>Streptosporangiaceae</taxon>
        <taxon>Nonomuraea</taxon>
    </lineage>
</organism>
<accession>A0A931ACA3</accession>
<dbReference type="EMBL" id="JADOGI010000046">
    <property type="protein sequence ID" value="MBF8187514.1"/>
    <property type="molecule type" value="Genomic_DNA"/>
</dbReference>
<dbReference type="AlphaFoldDB" id="A0A931ACA3"/>
<name>A0A931ACA3_9ACTN</name>
<evidence type="ECO:0000256" key="1">
    <source>
        <dbReference type="SAM" id="Phobius"/>
    </source>
</evidence>
<comment type="caution">
    <text evidence="2">The sequence shown here is derived from an EMBL/GenBank/DDBJ whole genome shotgun (WGS) entry which is preliminary data.</text>
</comment>
<keyword evidence="1" id="KW-0472">Membrane</keyword>
<keyword evidence="1" id="KW-0812">Transmembrane</keyword>
<sequence length="187" mass="20437">MTSEAACGARPFAYVLPAILMGLPPMFLSRPIVHAMLDAWQVRAHAVAGESHQALRLLSRADLHWEHRDPDEDPAWIYWMRRPSTTIEVGMALVEIGQPATAVQMLEEGMVERTEDYVRDTALGMAAIADAQLGHKNLDGALDTARRAAELVARIGSNRVVDQLRAFAGSSHLASRRPRSSATTSTA</sequence>
<protein>
    <recommendedName>
        <fullName evidence="4">Tetratricopeptide repeat protein</fullName>
    </recommendedName>
</protein>
<keyword evidence="1" id="KW-1133">Transmembrane helix</keyword>
<dbReference type="RefSeq" id="WP_195896483.1">
    <property type="nucleotide sequence ID" value="NZ_JADOGI010000046.1"/>
</dbReference>
<proteinExistence type="predicted"/>